<reference evidence="7 8" key="1">
    <citation type="submission" date="2016-05" db="EMBL/GenBank/DDBJ databases">
        <title>Microbial consortia oxidize butane by reversing methanogenesis.</title>
        <authorList>
            <person name="Laso-Perez R."/>
            <person name="Richter M."/>
            <person name="Wegener G."/>
            <person name="Musat F."/>
        </authorList>
    </citation>
    <scope>NUCLEOTIDE SEQUENCE [LARGE SCALE GENOMIC DNA]</scope>
    <source>
        <strain evidence="7">BOX1</strain>
    </source>
</reference>
<dbReference type="STRING" id="1839936.SBU_000824"/>
<dbReference type="Proteomes" id="UP000185779">
    <property type="component" value="Unassembled WGS sequence"/>
</dbReference>
<evidence type="ECO:0000256" key="2">
    <source>
        <dbReference type="ARBA" id="ARBA00022448"/>
    </source>
</evidence>
<comment type="caution">
    <text evidence="7">The sequence shown here is derived from an EMBL/GenBank/DDBJ whole genome shotgun (WGS) entry which is preliminary data.</text>
</comment>
<dbReference type="InterPro" id="IPR003439">
    <property type="entry name" value="ABC_transporter-like_ATP-bd"/>
</dbReference>
<dbReference type="GO" id="GO:0016887">
    <property type="term" value="F:ATP hydrolysis activity"/>
    <property type="evidence" value="ECO:0007669"/>
    <property type="project" value="InterPro"/>
</dbReference>
<evidence type="ECO:0000256" key="4">
    <source>
        <dbReference type="ARBA" id="ARBA00022840"/>
    </source>
</evidence>
<comment type="similarity">
    <text evidence="1">Belongs to the ABC transporter superfamily.</text>
</comment>
<evidence type="ECO:0000313" key="7">
    <source>
        <dbReference type="EMBL" id="OFV66282.1"/>
    </source>
</evidence>
<keyword evidence="2" id="KW-0813">Transport</keyword>
<keyword evidence="8" id="KW-1185">Reference proteome</keyword>
<dbReference type="SUPFAM" id="SSF52540">
    <property type="entry name" value="P-loop containing nucleoside triphosphate hydrolases"/>
    <property type="match status" value="1"/>
</dbReference>
<dbReference type="AlphaFoldDB" id="A0A1F2P5L3"/>
<sequence>MGSAISIKNLCKQFGNVKALDSVSIEIPRGLSFALLGPNGAGKTTLVKIIATIMRPTSGDVTVDGHDIMREKEKVKAKIGLISHQTFLYEDLSAEENLIFFKNLYHLDDGEKRVEKALKIVKLFPRRYDEVRTFSRGMKQRLSIARALLHDPPILILDEPTSGLDLPGRRDFYEMIRRFKDEGRTVIITTHDVNEVRLIADAIGVLSSGKLLFSGRIESIEHDLEDLLIDLMGEQN</sequence>
<dbReference type="PROSITE" id="PS50893">
    <property type="entry name" value="ABC_TRANSPORTER_2"/>
    <property type="match status" value="1"/>
</dbReference>
<gene>
    <name evidence="6" type="ORF">ENI32_08515</name>
    <name evidence="7" type="ORF">SBU_000824</name>
</gene>
<evidence type="ECO:0000259" key="5">
    <source>
        <dbReference type="PROSITE" id="PS50893"/>
    </source>
</evidence>
<name>A0A1F2P5L3_9EURY</name>
<dbReference type="EMBL" id="DRIE01000136">
    <property type="protein sequence ID" value="HEC57890.1"/>
    <property type="molecule type" value="Genomic_DNA"/>
</dbReference>
<evidence type="ECO:0000256" key="1">
    <source>
        <dbReference type="ARBA" id="ARBA00005417"/>
    </source>
</evidence>
<organism evidence="7 8">
    <name type="scientific">Candidatus Syntropharchaeum butanivorans</name>
    <dbReference type="NCBI Taxonomy" id="1839936"/>
    <lineage>
        <taxon>Archaea</taxon>
        <taxon>Methanobacteriati</taxon>
        <taxon>Methanobacteriota</taxon>
        <taxon>Stenosarchaea group</taxon>
        <taxon>Methanomicrobia</taxon>
        <taxon>Methanosarcinales</taxon>
        <taxon>ANME-2 cluster</taxon>
        <taxon>Candidatus Syntropharchaeum</taxon>
    </lineage>
</organism>
<dbReference type="PANTHER" id="PTHR42711:SF5">
    <property type="entry name" value="ABC TRANSPORTER ATP-BINDING PROTEIN NATA"/>
    <property type="match status" value="1"/>
</dbReference>
<evidence type="ECO:0000313" key="6">
    <source>
        <dbReference type="EMBL" id="HEC57890.1"/>
    </source>
</evidence>
<keyword evidence="3" id="KW-0547">Nucleotide-binding</keyword>
<keyword evidence="4 7" id="KW-0067">ATP-binding</keyword>
<dbReference type="InterPro" id="IPR003593">
    <property type="entry name" value="AAA+_ATPase"/>
</dbReference>
<feature type="domain" description="ABC transporter" evidence="5">
    <location>
        <begin position="5"/>
        <end position="233"/>
    </location>
</feature>
<dbReference type="CDD" id="cd03230">
    <property type="entry name" value="ABC_DR_subfamily_A"/>
    <property type="match status" value="1"/>
</dbReference>
<dbReference type="EMBL" id="LYOR01000003">
    <property type="protein sequence ID" value="OFV66282.1"/>
    <property type="molecule type" value="Genomic_DNA"/>
</dbReference>
<proteinExistence type="inferred from homology"/>
<evidence type="ECO:0000256" key="3">
    <source>
        <dbReference type="ARBA" id="ARBA00022741"/>
    </source>
</evidence>
<dbReference type="PANTHER" id="PTHR42711">
    <property type="entry name" value="ABC TRANSPORTER ATP-BINDING PROTEIN"/>
    <property type="match status" value="1"/>
</dbReference>
<dbReference type="Proteomes" id="UP000885936">
    <property type="component" value="Unassembled WGS sequence"/>
</dbReference>
<accession>A0A1F2P5L3</accession>
<dbReference type="InterPro" id="IPR050763">
    <property type="entry name" value="ABC_transporter_ATP-binding"/>
</dbReference>
<evidence type="ECO:0000313" key="8">
    <source>
        <dbReference type="Proteomes" id="UP000185779"/>
    </source>
</evidence>
<dbReference type="InterPro" id="IPR027417">
    <property type="entry name" value="P-loop_NTPase"/>
</dbReference>
<dbReference type="Gene3D" id="3.40.50.300">
    <property type="entry name" value="P-loop containing nucleotide triphosphate hydrolases"/>
    <property type="match status" value="1"/>
</dbReference>
<protein>
    <submittedName>
        <fullName evidence="6 7">ABC transporter ATP-binding protein</fullName>
    </submittedName>
</protein>
<dbReference type="SMART" id="SM00382">
    <property type="entry name" value="AAA"/>
    <property type="match status" value="1"/>
</dbReference>
<reference evidence="6" key="2">
    <citation type="journal article" date="2020" name="mSystems">
        <title>Genome- and Community-Level Interaction Insights into Carbon Utilization and Element Cycling Functions of Hydrothermarchaeota in Hydrothermal Sediment.</title>
        <authorList>
            <person name="Zhou Z."/>
            <person name="Liu Y."/>
            <person name="Xu W."/>
            <person name="Pan J."/>
            <person name="Luo Z.H."/>
            <person name="Li M."/>
        </authorList>
    </citation>
    <scope>NUCLEOTIDE SEQUENCE [LARGE SCALE GENOMIC DNA]</scope>
    <source>
        <strain evidence="6">HyVt-386</strain>
    </source>
</reference>
<dbReference type="Pfam" id="PF00005">
    <property type="entry name" value="ABC_tran"/>
    <property type="match status" value="1"/>
</dbReference>
<dbReference type="GO" id="GO:0005524">
    <property type="term" value="F:ATP binding"/>
    <property type="evidence" value="ECO:0007669"/>
    <property type="project" value="UniProtKB-KW"/>
</dbReference>